<evidence type="ECO:0000313" key="2">
    <source>
        <dbReference type="EMBL" id="SUE95465.1"/>
    </source>
</evidence>
<protein>
    <submittedName>
        <fullName evidence="2">Macrophage killing protein with similarity to conjugation protein</fullName>
    </submittedName>
</protein>
<dbReference type="Proteomes" id="UP000254919">
    <property type="component" value="Unassembled WGS sequence"/>
</dbReference>
<keyword evidence="1" id="KW-0472">Membrane</keyword>
<keyword evidence="1" id="KW-1133">Transmembrane helix</keyword>
<sequence>MQNARTAISHRLSDPEFQGRLVNRLTLLTVAMSVVTLSALAHSYWLQTRPSETRYFLVDGRNPPRPIRALESPVVDDAQLLEWTVRAVLAAYNVNYHDYPTQLNTAGRRFSLQGWNSFARSYQASGNFEAMKAGRMVCYAQAQRAATIADTQIVRGRLSHTVQFPIVQTCENSQQTSQTNLTISTVVVRTNDEDRPDGLMIDQLVAIAR</sequence>
<reference evidence="2 3" key="1">
    <citation type="submission" date="2018-06" db="EMBL/GenBank/DDBJ databases">
        <authorList>
            <consortium name="Pathogen Informatics"/>
            <person name="Doyle S."/>
        </authorList>
    </citation>
    <scope>NUCLEOTIDE SEQUENCE [LARGE SCALE GENOMIC DNA]</scope>
    <source>
        <strain evidence="2 3">NCTC13291</strain>
    </source>
</reference>
<keyword evidence="1" id="KW-0812">Transmembrane</keyword>
<dbReference type="RefSeq" id="WP_027297364.1">
    <property type="nucleotide sequence ID" value="NZ_CBCSHT010000052.1"/>
</dbReference>
<organism evidence="2 3">
    <name type="scientific">Roseomonas mucosa</name>
    <dbReference type="NCBI Taxonomy" id="207340"/>
    <lineage>
        <taxon>Bacteria</taxon>
        <taxon>Pseudomonadati</taxon>
        <taxon>Pseudomonadota</taxon>
        <taxon>Alphaproteobacteria</taxon>
        <taxon>Acetobacterales</taxon>
        <taxon>Roseomonadaceae</taxon>
        <taxon>Roseomonas</taxon>
    </lineage>
</organism>
<dbReference type="EMBL" id="UGVN01000003">
    <property type="protein sequence ID" value="SUE95465.1"/>
    <property type="molecule type" value="Genomic_DNA"/>
</dbReference>
<dbReference type="CDD" id="cd16385">
    <property type="entry name" value="IcmL"/>
    <property type="match status" value="1"/>
</dbReference>
<feature type="transmembrane region" description="Helical" evidence="1">
    <location>
        <begin position="21"/>
        <end position="45"/>
    </location>
</feature>
<evidence type="ECO:0000256" key="1">
    <source>
        <dbReference type="SAM" id="Phobius"/>
    </source>
</evidence>
<evidence type="ECO:0000313" key="3">
    <source>
        <dbReference type="Proteomes" id="UP000254919"/>
    </source>
</evidence>
<accession>A0A379PNS7</accession>
<name>A0A379PNS7_9PROT</name>
<dbReference type="InterPro" id="IPR021055">
    <property type="entry name" value="T4BSS_IcmL/DotI"/>
</dbReference>
<dbReference type="AlphaFoldDB" id="A0A379PNS7"/>
<dbReference type="Pfam" id="PF11393">
    <property type="entry name" value="T4BSS_DotI_IcmL"/>
    <property type="match status" value="1"/>
</dbReference>
<gene>
    <name evidence="2" type="ORF">NCTC13291_04352</name>
</gene>
<proteinExistence type="predicted"/>